<dbReference type="SMART" id="SM00701">
    <property type="entry name" value="PGRP"/>
    <property type="match status" value="1"/>
</dbReference>
<dbReference type="SMART" id="SM00644">
    <property type="entry name" value="Ami_2"/>
    <property type="match status" value="1"/>
</dbReference>
<evidence type="ECO:0000313" key="4">
    <source>
        <dbReference type="EMBL" id="MDA2807934.1"/>
    </source>
</evidence>
<name>A0ABT4TUN1_9ACTN</name>
<evidence type="ECO:0000256" key="1">
    <source>
        <dbReference type="ARBA" id="ARBA00007553"/>
    </source>
</evidence>
<dbReference type="PROSITE" id="PS51318">
    <property type="entry name" value="TAT"/>
    <property type="match status" value="1"/>
</dbReference>
<feature type="domain" description="Peptidoglycan recognition protein family" evidence="3">
    <location>
        <begin position="159"/>
        <end position="324"/>
    </location>
</feature>
<dbReference type="Proteomes" id="UP001165685">
    <property type="component" value="Unassembled WGS sequence"/>
</dbReference>
<dbReference type="InterPro" id="IPR006311">
    <property type="entry name" value="TAT_signal"/>
</dbReference>
<dbReference type="InterPro" id="IPR036505">
    <property type="entry name" value="Amidase/PGRP_sf"/>
</dbReference>
<feature type="domain" description="N-acetylmuramoyl-L-alanine amidase" evidence="2">
    <location>
        <begin position="178"/>
        <end position="346"/>
    </location>
</feature>
<dbReference type="InterPro" id="IPR006619">
    <property type="entry name" value="PGRP_domain_met/bac"/>
</dbReference>
<comment type="caution">
    <text evidence="4">The sequence shown here is derived from an EMBL/GenBank/DDBJ whole genome shotgun (WGS) entry which is preliminary data.</text>
</comment>
<evidence type="ECO:0000313" key="5">
    <source>
        <dbReference type="Proteomes" id="UP001165685"/>
    </source>
</evidence>
<evidence type="ECO:0000259" key="3">
    <source>
        <dbReference type="SMART" id="SM00701"/>
    </source>
</evidence>
<sequence length="366" mass="38257">MRRREFVKAGVGGAALAAAAGGTAQAEEGRAPADTGADSVPRVLEEAAPAGRGTVRPGIGVDYVAVEPESGGAAEVRFATGEGLTPWRPVRVEGGRDDKPATAALAAAPRGCTGYEVRCEGGVARSTALNVTDGPRVRIGGRRTGGLRTDMGAAGAQDLAYLTRAGWGADESLRFDDSGEEVWPTAYYPVQTITVHHTATELSGDYAADVRGIYHYHAVTQNWGDIGYHLLIDPDGRVYEGRYSGGDGLPVFAEPPSPGSAESVTAGHVYLMNSGNIGICVMGDFTGAMPTDAAVDSLVTVLRLLCERTGVPPNSEVEYVNPVNGESSVQMGVTRHRDWMATECPGDTFAAAFDEAVRPRLEGGYA</sequence>
<dbReference type="RefSeq" id="WP_270680553.1">
    <property type="nucleotide sequence ID" value="NZ_JAQFWP010000067.1"/>
</dbReference>
<dbReference type="InterPro" id="IPR002502">
    <property type="entry name" value="Amidase_domain"/>
</dbReference>
<gene>
    <name evidence="4" type="ORF">O4U47_25710</name>
</gene>
<reference evidence="4" key="1">
    <citation type="submission" date="2023-01" db="EMBL/GenBank/DDBJ databases">
        <title>Draft genome sequence of Nocardiopsis sp. LSu2-4 isolated from halophytes.</title>
        <authorList>
            <person name="Duangmal K."/>
            <person name="Chantavorakit T."/>
        </authorList>
    </citation>
    <scope>NUCLEOTIDE SEQUENCE</scope>
    <source>
        <strain evidence="4">LSu2-4</strain>
    </source>
</reference>
<dbReference type="SUPFAM" id="SSF55846">
    <property type="entry name" value="N-acetylmuramoyl-L-alanine amidase-like"/>
    <property type="match status" value="1"/>
</dbReference>
<protein>
    <submittedName>
        <fullName evidence="4">Peptidoglycan recognition family protein</fullName>
    </submittedName>
</protein>
<comment type="similarity">
    <text evidence="1">Belongs to the N-acetylmuramoyl-L-alanine amidase 2 family.</text>
</comment>
<dbReference type="PANTHER" id="PTHR11022:SF41">
    <property type="entry name" value="PEPTIDOGLYCAN-RECOGNITION PROTEIN LC-RELATED"/>
    <property type="match status" value="1"/>
</dbReference>
<dbReference type="PANTHER" id="PTHR11022">
    <property type="entry name" value="PEPTIDOGLYCAN RECOGNITION PROTEIN"/>
    <property type="match status" value="1"/>
</dbReference>
<dbReference type="CDD" id="cd06583">
    <property type="entry name" value="PGRP"/>
    <property type="match status" value="1"/>
</dbReference>
<accession>A0ABT4TUN1</accession>
<dbReference type="EMBL" id="JAQFWP010000067">
    <property type="protein sequence ID" value="MDA2807934.1"/>
    <property type="molecule type" value="Genomic_DNA"/>
</dbReference>
<proteinExistence type="inferred from homology"/>
<dbReference type="Pfam" id="PF01510">
    <property type="entry name" value="Amidase_2"/>
    <property type="match status" value="1"/>
</dbReference>
<dbReference type="InterPro" id="IPR015510">
    <property type="entry name" value="PGRP"/>
</dbReference>
<keyword evidence="5" id="KW-1185">Reference proteome</keyword>
<dbReference type="Gene3D" id="3.40.80.10">
    <property type="entry name" value="Peptidoglycan recognition protein-like"/>
    <property type="match status" value="1"/>
</dbReference>
<organism evidence="4 5">
    <name type="scientific">Nocardiopsis suaedae</name>
    <dbReference type="NCBI Taxonomy" id="3018444"/>
    <lineage>
        <taxon>Bacteria</taxon>
        <taxon>Bacillati</taxon>
        <taxon>Actinomycetota</taxon>
        <taxon>Actinomycetes</taxon>
        <taxon>Streptosporangiales</taxon>
        <taxon>Nocardiopsidaceae</taxon>
        <taxon>Nocardiopsis</taxon>
    </lineage>
</organism>
<evidence type="ECO:0000259" key="2">
    <source>
        <dbReference type="SMART" id="SM00644"/>
    </source>
</evidence>